<dbReference type="OrthoDB" id="10385760at2759"/>
<reference evidence="1 2" key="1">
    <citation type="submission" date="2017-12" db="EMBL/GenBank/DDBJ databases">
        <title>Comparative genomics of Botrytis spp.</title>
        <authorList>
            <person name="Valero-Jimenez C.A."/>
            <person name="Tapia P."/>
            <person name="Veloso J."/>
            <person name="Silva-Moreno E."/>
            <person name="Staats M."/>
            <person name="Valdes J.H."/>
            <person name="Van Kan J.A.L."/>
        </authorList>
    </citation>
    <scope>NUCLEOTIDE SEQUENCE [LARGE SCALE GENOMIC DNA]</scope>
    <source>
        <strain evidence="1 2">MUCL435</strain>
    </source>
</reference>
<proteinExistence type="predicted"/>
<protein>
    <submittedName>
        <fullName evidence="1">Uncharacterized protein</fullName>
    </submittedName>
</protein>
<keyword evidence="2" id="KW-1185">Reference proteome</keyword>
<organism evidence="1 2">
    <name type="scientific">Botrytis galanthina</name>
    <dbReference type="NCBI Taxonomy" id="278940"/>
    <lineage>
        <taxon>Eukaryota</taxon>
        <taxon>Fungi</taxon>
        <taxon>Dikarya</taxon>
        <taxon>Ascomycota</taxon>
        <taxon>Pezizomycotina</taxon>
        <taxon>Leotiomycetes</taxon>
        <taxon>Helotiales</taxon>
        <taxon>Sclerotiniaceae</taxon>
        <taxon>Botrytis</taxon>
    </lineage>
</organism>
<gene>
    <name evidence="1" type="ORF">BGAL_0213g00140</name>
</gene>
<sequence length="81" mass="9105">MSTCCGNPKSQQSMLRKTISLKRSIFRKQKQGTIERSSEILADNYERGATMKYLHTNQGDEINLKASTMAHYAEGNKPPGK</sequence>
<dbReference type="EMBL" id="PQXL01000213">
    <property type="protein sequence ID" value="THV49068.1"/>
    <property type="molecule type" value="Genomic_DNA"/>
</dbReference>
<dbReference type="AlphaFoldDB" id="A0A4S8QV15"/>
<name>A0A4S8QV15_9HELO</name>
<evidence type="ECO:0000313" key="1">
    <source>
        <dbReference type="EMBL" id="THV49068.1"/>
    </source>
</evidence>
<dbReference type="Proteomes" id="UP000308671">
    <property type="component" value="Unassembled WGS sequence"/>
</dbReference>
<evidence type="ECO:0000313" key="2">
    <source>
        <dbReference type="Proteomes" id="UP000308671"/>
    </source>
</evidence>
<accession>A0A4S8QV15</accession>
<comment type="caution">
    <text evidence="1">The sequence shown here is derived from an EMBL/GenBank/DDBJ whole genome shotgun (WGS) entry which is preliminary data.</text>
</comment>